<evidence type="ECO:0000259" key="2">
    <source>
        <dbReference type="Pfam" id="PF12728"/>
    </source>
</evidence>
<name>A0AA35XXN4_METCP</name>
<dbReference type="InterPro" id="IPR041657">
    <property type="entry name" value="HTH_17"/>
</dbReference>
<dbReference type="GO" id="GO:0003677">
    <property type="term" value="F:DNA binding"/>
    <property type="evidence" value="ECO:0007669"/>
    <property type="project" value="InterPro"/>
</dbReference>
<proteinExistence type="predicted"/>
<gene>
    <name evidence="3" type="ORF">MCNOR_0860</name>
</gene>
<evidence type="ECO:0000256" key="1">
    <source>
        <dbReference type="SAM" id="MobiDB-lite"/>
    </source>
</evidence>
<reference evidence="3" key="1">
    <citation type="submission" date="2023-03" db="EMBL/GenBank/DDBJ databases">
        <authorList>
            <person name="Pearce D."/>
        </authorList>
    </citation>
    <scope>NUCLEOTIDE SEQUENCE</scope>
    <source>
        <strain evidence="3">Mc</strain>
    </source>
</reference>
<evidence type="ECO:0000313" key="4">
    <source>
        <dbReference type="Proteomes" id="UP001158598"/>
    </source>
</evidence>
<accession>A0AA35XXN4</accession>
<feature type="domain" description="Helix-turn-helix" evidence="2">
    <location>
        <begin position="12"/>
        <end position="49"/>
    </location>
</feature>
<dbReference type="InterPro" id="IPR010093">
    <property type="entry name" value="SinI_DNA-bd"/>
</dbReference>
<feature type="region of interest" description="Disordered" evidence="1">
    <location>
        <begin position="79"/>
        <end position="129"/>
    </location>
</feature>
<sequence>MTEPWVSVEHPGVTRDSIYRWIDRKGLPAHRPGRPWKSEISEVDEWVRAGGADEEKTWRCRPGIAAKKWRDGLNAHTQLDRQGSRRQTPQGSAVPPAGTGTGAFLPSSPPCGRWTFSSPSPASGRGEKAVEGLGGGFQFCRLSAEPLFGADGQIRRDVTFAQLAKFVWFAETGTGFPHPQPSPRGRGGSICVIR</sequence>
<dbReference type="AlphaFoldDB" id="A0AA35XXN4"/>
<dbReference type="Pfam" id="PF12728">
    <property type="entry name" value="HTH_17"/>
    <property type="match status" value="1"/>
</dbReference>
<organism evidence="3 4">
    <name type="scientific">Methylococcus capsulatus</name>
    <dbReference type="NCBI Taxonomy" id="414"/>
    <lineage>
        <taxon>Bacteria</taxon>
        <taxon>Pseudomonadati</taxon>
        <taxon>Pseudomonadota</taxon>
        <taxon>Gammaproteobacteria</taxon>
        <taxon>Methylococcales</taxon>
        <taxon>Methylococcaceae</taxon>
        <taxon>Methylococcus</taxon>
    </lineage>
</organism>
<evidence type="ECO:0000313" key="3">
    <source>
        <dbReference type="EMBL" id="CAI8762338.1"/>
    </source>
</evidence>
<dbReference type="EMBL" id="OX458332">
    <property type="protein sequence ID" value="CAI8762338.1"/>
    <property type="molecule type" value="Genomic_DNA"/>
</dbReference>
<dbReference type="Proteomes" id="UP001158598">
    <property type="component" value="Chromosome"/>
</dbReference>
<dbReference type="NCBIfam" id="TIGR01764">
    <property type="entry name" value="excise"/>
    <property type="match status" value="1"/>
</dbReference>
<protein>
    <recommendedName>
        <fullName evidence="2">Helix-turn-helix domain-containing protein</fullName>
    </recommendedName>
</protein>